<feature type="compositionally biased region" description="Low complexity" evidence="1">
    <location>
        <begin position="251"/>
        <end position="294"/>
    </location>
</feature>
<feature type="region of interest" description="Disordered" evidence="1">
    <location>
        <begin position="209"/>
        <end position="315"/>
    </location>
</feature>
<accession>A0A5P6NZI3</accession>
<organism evidence="2 3">
    <name type="scientific">Bradyrhizobium betae</name>
    <dbReference type="NCBI Taxonomy" id="244734"/>
    <lineage>
        <taxon>Bacteria</taxon>
        <taxon>Pseudomonadati</taxon>
        <taxon>Pseudomonadota</taxon>
        <taxon>Alphaproteobacteria</taxon>
        <taxon>Hyphomicrobiales</taxon>
        <taxon>Nitrobacteraceae</taxon>
        <taxon>Bradyrhizobium</taxon>
    </lineage>
</organism>
<gene>
    <name evidence="2" type="ORF">F8237_01740</name>
</gene>
<dbReference type="EMBL" id="CP044543">
    <property type="protein sequence ID" value="QFI71204.1"/>
    <property type="molecule type" value="Genomic_DNA"/>
</dbReference>
<feature type="compositionally biased region" description="Low complexity" evidence="1">
    <location>
        <begin position="303"/>
        <end position="313"/>
    </location>
</feature>
<dbReference type="RefSeq" id="WP_151642114.1">
    <property type="nucleotide sequence ID" value="NZ_CP044543.1"/>
</dbReference>
<sequence length="634" mass="65696">MAMFEQTVAVPSTRDYGAPTPDIFAQVAGLPNAYYEGQFNRQKRDTNDQQLQLNQQRIAAGQRQQQLAEAFQSGGALDSKGNYDPVKAQALFARFGVLDGMTQLQPQVLQKQAMNAPQSPMLTGGPQQAPAVSSQASVAAPSARGGDAAGSVISQVTDALGDGNPKIGVVAGNIASSVGADANGALTPGQAAQVRDRLAAYLKRNNIAPTGGGAASAAPLSRPSLAEAGQDADATPSQRVAGAFGALPPSANAGTPAAQPAPQQKPQGAPNGAPSAQPAAPVTAQPQGPVAQPMPQAPPQPQGQPIVPQVPLPKGFTDPQAAILALKQEAARVSRQPGPGAKADAEALSDWASRIEKSIQPVPMRPGETLLDPRTAQPIYQGNQPTLSPDAINAAAERYLESGQLPPNMGRGVQGAATMSAIQNHAAEIANQRGIDMGSLPQKWQQFKAQQVAIQRFTSGPQGNTIRSFNVLVDHLDTLTDAAAALKNGDNRMLNRFKQNWAANTGSTAPTNFDGVKALVGDEIVKAVVGSAGALADREEVKKDLDRASSPAQLAELVEKYKKLALGQLHGLQKQYETSTGLKNFGSMLLPGTLKALGGGGAEGEKPAPTVSKDGWTVVTAPNGKKARIQEITE</sequence>
<evidence type="ECO:0000256" key="1">
    <source>
        <dbReference type="SAM" id="MobiDB-lite"/>
    </source>
</evidence>
<feature type="compositionally biased region" description="Low complexity" evidence="1">
    <location>
        <begin position="215"/>
        <end position="228"/>
    </location>
</feature>
<dbReference type="Proteomes" id="UP000325641">
    <property type="component" value="Chromosome"/>
</dbReference>
<dbReference type="AlphaFoldDB" id="A0A5P6NZI3"/>
<feature type="compositionally biased region" description="Low complexity" evidence="1">
    <location>
        <begin position="126"/>
        <end position="143"/>
    </location>
</feature>
<evidence type="ECO:0000313" key="2">
    <source>
        <dbReference type="EMBL" id="QFI71204.1"/>
    </source>
</evidence>
<feature type="region of interest" description="Disordered" evidence="1">
    <location>
        <begin position="117"/>
        <end position="146"/>
    </location>
</feature>
<protein>
    <submittedName>
        <fullName evidence="2">Uncharacterized protein</fullName>
    </submittedName>
</protein>
<dbReference type="KEGG" id="bbet:F8237_01740"/>
<proteinExistence type="predicted"/>
<name>A0A5P6NZI3_9BRAD</name>
<dbReference type="OrthoDB" id="8781631at2"/>
<reference evidence="3" key="1">
    <citation type="submission" date="2019-10" db="EMBL/GenBank/DDBJ databases">
        <title>Complete Genome Sequence of Bradyrhizobium betae type strain PL7HG1T.</title>
        <authorList>
            <person name="Bromfield E.S.P."/>
            <person name="Cloutier S."/>
        </authorList>
    </citation>
    <scope>NUCLEOTIDE SEQUENCE [LARGE SCALE GENOMIC DNA]</scope>
    <source>
        <strain evidence="3">PL7HG1</strain>
    </source>
</reference>
<evidence type="ECO:0000313" key="3">
    <source>
        <dbReference type="Proteomes" id="UP000325641"/>
    </source>
</evidence>